<feature type="region of interest" description="Disordered" evidence="1">
    <location>
        <begin position="76"/>
        <end position="117"/>
    </location>
</feature>
<reference evidence="3 4" key="1">
    <citation type="submission" date="2019-03" db="EMBL/GenBank/DDBJ databases">
        <title>Draft genome sequences of novel Actinobacteria.</title>
        <authorList>
            <person name="Sahin N."/>
            <person name="Ay H."/>
            <person name="Saygin H."/>
        </authorList>
    </citation>
    <scope>NUCLEOTIDE SEQUENCE [LARGE SCALE GENOMIC DNA]</scope>
    <source>
        <strain evidence="3 4">5K548</strain>
    </source>
</reference>
<keyword evidence="4" id="KW-1185">Reference proteome</keyword>
<dbReference type="InterPro" id="IPR025326">
    <property type="entry name" value="DUF4232"/>
</dbReference>
<protein>
    <submittedName>
        <fullName evidence="3">DUF4232 domain-containing protein</fullName>
    </submittedName>
</protein>
<comment type="caution">
    <text evidence="3">The sequence shown here is derived from an EMBL/GenBank/DDBJ whole genome shotgun (WGS) entry which is preliminary data.</text>
</comment>
<feature type="compositionally biased region" description="Low complexity" evidence="1">
    <location>
        <begin position="76"/>
        <end position="95"/>
    </location>
</feature>
<evidence type="ECO:0000256" key="1">
    <source>
        <dbReference type="SAM" id="MobiDB-lite"/>
    </source>
</evidence>
<feature type="region of interest" description="Disordered" evidence="1">
    <location>
        <begin position="1"/>
        <end position="27"/>
    </location>
</feature>
<evidence type="ECO:0000313" key="4">
    <source>
        <dbReference type="Proteomes" id="UP000294723"/>
    </source>
</evidence>
<gene>
    <name evidence="3" type="ORF">E1202_21905</name>
</gene>
<organism evidence="3 4">
    <name type="scientific">Saccharopolyspora karakumensis</name>
    <dbReference type="NCBI Taxonomy" id="2530386"/>
    <lineage>
        <taxon>Bacteria</taxon>
        <taxon>Bacillati</taxon>
        <taxon>Actinomycetota</taxon>
        <taxon>Actinomycetes</taxon>
        <taxon>Pseudonocardiales</taxon>
        <taxon>Pseudonocardiaceae</taxon>
        <taxon>Saccharopolyspora</taxon>
    </lineage>
</organism>
<evidence type="ECO:0000259" key="2">
    <source>
        <dbReference type="Pfam" id="PF14016"/>
    </source>
</evidence>
<dbReference type="Proteomes" id="UP000294723">
    <property type="component" value="Unassembled WGS sequence"/>
</dbReference>
<feature type="domain" description="DUF4232" evidence="2">
    <location>
        <begin position="112"/>
        <end position="239"/>
    </location>
</feature>
<dbReference type="AlphaFoldDB" id="A0A4R5BIW8"/>
<name>A0A4R5BIW8_9PSEU</name>
<dbReference type="EMBL" id="SMLA01000039">
    <property type="protein sequence ID" value="TDD85056.1"/>
    <property type="molecule type" value="Genomic_DNA"/>
</dbReference>
<evidence type="ECO:0000313" key="3">
    <source>
        <dbReference type="EMBL" id="TDD85056.1"/>
    </source>
</evidence>
<accession>A0A4R5BIW8</accession>
<proteinExistence type="predicted"/>
<sequence>MALENITRLEDSRPGFRPNARPMRTRGGQVREVLEIRGKRLGALTAATAAVTVSCGQQAPQAQQPPAVVTVTQPVPQETTESQGSSEETSEQGGSAETKVSHPEEIPTQKPCQTSQLRARLYPDTLVGLHEDPTQPAGGSRTKLRLANVGAKACTVHGDARIEFVDGTGTVMPATFVDKAGTPPAEWMSIGTREGVAQDLYLIYQTGDCVDDPAKVRIYPPDNTEPTTLDWNFGTVCGDRRVERTHLHSD</sequence>
<dbReference type="Pfam" id="PF14016">
    <property type="entry name" value="DUF4232"/>
    <property type="match status" value="1"/>
</dbReference>